<sequence length="180" mass="19990">MNQKEKCFLQVGDVFVVKEGMKVNAEVPSKFIFSNCRMPNTTRKTKIVIGSLLKNKMDVEATAHELKKKIVDSIASVCGAVANPMAVQHLVSSVINSYEEETLDTTIFCGEYLVVNTTFDGGCGGHDPYPNGHHVFCRKLKDGKYDPNGSQIDFYQSGSFTALITPESVQPIRKMTMRFI</sequence>
<dbReference type="HOGENOM" id="CLU_1494849_0_0_9"/>
<dbReference type="Proteomes" id="UP000006868">
    <property type="component" value="Plasmid pSC2"/>
</dbReference>
<dbReference type="RefSeq" id="WP_013386212.1">
    <property type="nucleotide sequence ID" value="NC_014628.2"/>
</dbReference>
<keyword evidence="1" id="KW-0614">Plasmid</keyword>
<dbReference type="EMBL" id="CP002214">
    <property type="protein sequence ID" value="ADO59798.1"/>
    <property type="molecule type" value="Genomic_DNA"/>
</dbReference>
<evidence type="ECO:0000313" key="1">
    <source>
        <dbReference type="EMBL" id="ADO59798.1"/>
    </source>
</evidence>
<gene>
    <name evidence="1" type="ORF">PPSC2_26170</name>
</gene>
<reference evidence="1 2" key="1">
    <citation type="journal article" date="2011" name="J. Bacteriol.">
        <title>Complete genome sequence of Paenibacillus polymyxa SC2, a strain of plant growth-promoting Rhizobacterium with broad-spectrum antimicrobial activity.</title>
        <authorList>
            <person name="Ma M."/>
            <person name="Wang C."/>
            <person name="Ding Y."/>
            <person name="Li L."/>
            <person name="Shen D."/>
            <person name="Jiang X."/>
            <person name="Guan D."/>
            <person name="Cao F."/>
            <person name="Chen H."/>
            <person name="Feng R."/>
            <person name="Wang X."/>
            <person name="Ge Y."/>
            <person name="Yao L."/>
            <person name="Bing X."/>
            <person name="Yang X."/>
            <person name="Li J."/>
            <person name="Du B."/>
        </authorList>
    </citation>
    <scope>NUCLEOTIDE SEQUENCE [LARGE SCALE GENOMIC DNA]</scope>
    <source>
        <strain evidence="1 2">SC2</strain>
        <plasmid evidence="2">pSC2</plasmid>
    </source>
</reference>
<accession>E3EKG6</accession>
<dbReference type="OrthoDB" id="10000252at2"/>
<dbReference type="KEGG" id="ppm:PPSC2_26170"/>
<dbReference type="PATRIC" id="fig|886882.15.peg.5511"/>
<organism evidence="1 2">
    <name type="scientific">Paenibacillus polymyxa (strain SC2)</name>
    <name type="common">Bacillus polymyxa</name>
    <dbReference type="NCBI Taxonomy" id="886882"/>
    <lineage>
        <taxon>Bacteria</taxon>
        <taxon>Bacillati</taxon>
        <taxon>Bacillota</taxon>
        <taxon>Bacilli</taxon>
        <taxon>Bacillales</taxon>
        <taxon>Paenibacillaceae</taxon>
        <taxon>Paenibacillus</taxon>
    </lineage>
</organism>
<dbReference type="AlphaFoldDB" id="E3EKG6"/>
<protein>
    <submittedName>
        <fullName evidence="1">Uncharacterized protein</fullName>
    </submittedName>
</protein>
<geneLocation type="plasmid" evidence="1 2">
    <name>pSC2</name>
</geneLocation>
<name>E3EKG6_PAEPS</name>
<evidence type="ECO:0000313" key="2">
    <source>
        <dbReference type="Proteomes" id="UP000006868"/>
    </source>
</evidence>
<proteinExistence type="predicted"/>